<proteinExistence type="predicted"/>
<evidence type="ECO:0000313" key="3">
    <source>
        <dbReference type="Proteomes" id="UP000186594"/>
    </source>
</evidence>
<organism evidence="2 3">
    <name type="scientific">Neolecta irregularis (strain DAH-3)</name>
    <dbReference type="NCBI Taxonomy" id="1198029"/>
    <lineage>
        <taxon>Eukaryota</taxon>
        <taxon>Fungi</taxon>
        <taxon>Dikarya</taxon>
        <taxon>Ascomycota</taxon>
        <taxon>Taphrinomycotina</taxon>
        <taxon>Neolectales</taxon>
        <taxon>Neolectaceae</taxon>
        <taxon>Neolecta</taxon>
    </lineage>
</organism>
<sequence>MSISDIVPFNGIGTDESISAGRWITQIEIVCSLIEGVNREPSVRFFLHLLNSKLIRNAAEWADENPAIQDILRKVDPGTEDRQRFCQMFVERFTLEKTDVVEELDRLRQIEGERLYDYYRRVEILAFRAGAMDERPHWKEHGVSQRFVRKQIIFRFIIGLLDEQVSKELLRAKVKSLRKIYELAKDVQMMNRIIAKRFPPQPRIEPRPESPDILVREEPEKQPSPISSSTKNVNFQSAESSKSLEVSKVEISIEPHPEPTAEPSESPEWKIPFASHLPVRAVPSVPDDPFTASPAKPNVSVSPKGIKKTPHRRIDFVKEKSLKLRPVRPGNPSPSRASRFAIKKSIDSKDGKAGRT</sequence>
<feature type="region of interest" description="Disordered" evidence="1">
    <location>
        <begin position="198"/>
        <end position="239"/>
    </location>
</feature>
<evidence type="ECO:0008006" key="4">
    <source>
        <dbReference type="Google" id="ProtNLM"/>
    </source>
</evidence>
<dbReference type="OrthoDB" id="3596854at2759"/>
<evidence type="ECO:0000256" key="1">
    <source>
        <dbReference type="SAM" id="MobiDB-lite"/>
    </source>
</evidence>
<gene>
    <name evidence="2" type="ORF">NEOLI_002228</name>
</gene>
<name>A0A1U7LRN7_NEOID</name>
<accession>A0A1U7LRN7</accession>
<dbReference type="EMBL" id="LXFE01000468">
    <property type="protein sequence ID" value="OLL25212.1"/>
    <property type="molecule type" value="Genomic_DNA"/>
</dbReference>
<feature type="compositionally biased region" description="Basic and acidic residues" evidence="1">
    <location>
        <begin position="204"/>
        <end position="221"/>
    </location>
</feature>
<reference evidence="2 3" key="1">
    <citation type="submission" date="2016-04" db="EMBL/GenBank/DDBJ databases">
        <title>Evolutionary innovation and constraint leading to complex multicellularity in the Ascomycota.</title>
        <authorList>
            <person name="Cisse O."/>
            <person name="Nguyen A."/>
            <person name="Hewitt D.A."/>
            <person name="Jedd G."/>
            <person name="Stajich J.E."/>
        </authorList>
    </citation>
    <scope>NUCLEOTIDE SEQUENCE [LARGE SCALE GENOMIC DNA]</scope>
    <source>
        <strain evidence="2 3">DAH-3</strain>
    </source>
</reference>
<evidence type="ECO:0000313" key="2">
    <source>
        <dbReference type="EMBL" id="OLL25212.1"/>
    </source>
</evidence>
<feature type="compositionally biased region" description="Polar residues" evidence="1">
    <location>
        <begin position="224"/>
        <end position="236"/>
    </location>
</feature>
<protein>
    <recommendedName>
        <fullName evidence="4">Retrotransposon gag domain-containing protein</fullName>
    </recommendedName>
</protein>
<comment type="caution">
    <text evidence="2">The sequence shown here is derived from an EMBL/GenBank/DDBJ whole genome shotgun (WGS) entry which is preliminary data.</text>
</comment>
<dbReference type="Proteomes" id="UP000186594">
    <property type="component" value="Unassembled WGS sequence"/>
</dbReference>
<dbReference type="AlphaFoldDB" id="A0A1U7LRN7"/>
<feature type="compositionally biased region" description="Basic and acidic residues" evidence="1">
    <location>
        <begin position="344"/>
        <end position="356"/>
    </location>
</feature>
<feature type="compositionally biased region" description="Basic and acidic residues" evidence="1">
    <location>
        <begin position="312"/>
        <end position="322"/>
    </location>
</feature>
<feature type="region of interest" description="Disordered" evidence="1">
    <location>
        <begin position="285"/>
        <end position="356"/>
    </location>
</feature>
<keyword evidence="3" id="KW-1185">Reference proteome</keyword>